<organism evidence="2 3">
    <name type="scientific">Bodo saltans</name>
    <name type="common">Flagellated protozoan</name>
    <dbReference type="NCBI Taxonomy" id="75058"/>
    <lineage>
        <taxon>Eukaryota</taxon>
        <taxon>Discoba</taxon>
        <taxon>Euglenozoa</taxon>
        <taxon>Kinetoplastea</taxon>
        <taxon>Metakinetoplastina</taxon>
        <taxon>Eubodonida</taxon>
        <taxon>Bodonidae</taxon>
        <taxon>Bodo</taxon>
    </lineage>
</organism>
<feature type="coiled-coil region" evidence="1">
    <location>
        <begin position="227"/>
        <end position="254"/>
    </location>
</feature>
<dbReference type="Proteomes" id="UP000051952">
    <property type="component" value="Unassembled WGS sequence"/>
</dbReference>
<dbReference type="EMBL" id="CYKH01001627">
    <property type="protein sequence ID" value="CUG88229.1"/>
    <property type="molecule type" value="Genomic_DNA"/>
</dbReference>
<accession>A0A0S4JII7</accession>
<dbReference type="VEuPathDB" id="TriTrypDB:BSAL_14290"/>
<protein>
    <recommendedName>
        <fullName evidence="4">Translin-associated factor X-interacting protein 1 N-terminal domain-containing protein</fullName>
    </recommendedName>
</protein>
<gene>
    <name evidence="2" type="ORF">BSAL_14290</name>
</gene>
<feature type="coiled-coil region" evidence="1">
    <location>
        <begin position="157"/>
        <end position="198"/>
    </location>
</feature>
<keyword evidence="1" id="KW-0175">Coiled coil</keyword>
<dbReference type="AlphaFoldDB" id="A0A0S4JII7"/>
<proteinExistence type="predicted"/>
<evidence type="ECO:0008006" key="4">
    <source>
        <dbReference type="Google" id="ProtNLM"/>
    </source>
</evidence>
<keyword evidence="3" id="KW-1185">Reference proteome</keyword>
<evidence type="ECO:0000256" key="1">
    <source>
        <dbReference type="SAM" id="Coils"/>
    </source>
</evidence>
<name>A0A0S4JII7_BODSA</name>
<dbReference type="OrthoDB" id="241957at2759"/>
<sequence>MSALQQQMTQMMSMWDTVGGDDPLEQDLQRVEISRAVLALFVSGSGAYRTSLQQLFDLLFRVIDRFCEDRLKPLQPSTFVSNVAIVDLHSDPFDTLREQRARMDALVLDAGAQRDDLLKRISAVEEERNHVQMLLCHQMNKGQRQADGDSAVRVIRKAEAEKLADELTKEIAGHREEVSELRRQNSSLRELNSKYAAQALELSARLKVLTDHNHRLGSSLTLLRHDLISTERDCETAQHELDEARRSNRLLSDALDSRGSTDRRDSFVGRGTLAWTPRHLQCSEYVKHIPITKELASHLVFEILNARKAKGSPLAGFTSAFLASRYGADASSYAYALNLACEMFDADVSLQIFHAAANGLVSDEIYTMIQLDIKTFVDACASADIQLHGSARLCIPYAHAVGILVRMFPGYPQKVTEGLLDALDSALTNTGVLYYATLFPNTTRDELIGLGDDGKIAQDSRFSLLFKQCILDDVLLLLNRVEDRIGGIGKDIVTADDILERVSVLEFIGPKIEIPLQHYFDTALDPGSNVSVIRAAAAIRSAVLIRSGLTMTRTVSDQFFSRAKEDFKLLTGDDLAPVDYDALISQSRRPEFFVGKRSVIDGTLSR</sequence>
<evidence type="ECO:0000313" key="2">
    <source>
        <dbReference type="EMBL" id="CUG88229.1"/>
    </source>
</evidence>
<evidence type="ECO:0000313" key="3">
    <source>
        <dbReference type="Proteomes" id="UP000051952"/>
    </source>
</evidence>
<dbReference type="OMA" id="LNLACEM"/>
<reference evidence="3" key="1">
    <citation type="submission" date="2015-09" db="EMBL/GenBank/DDBJ databases">
        <authorList>
            <consortium name="Pathogen Informatics"/>
        </authorList>
    </citation>
    <scope>NUCLEOTIDE SEQUENCE [LARGE SCALE GENOMIC DNA]</scope>
    <source>
        <strain evidence="3">Lake Konstanz</strain>
    </source>
</reference>